<dbReference type="CDD" id="cd09272">
    <property type="entry name" value="RNase_HI_RT_Ty1"/>
    <property type="match status" value="1"/>
</dbReference>
<gene>
    <name evidence="2" type="ORF">TNCV_4072191</name>
</gene>
<keyword evidence="3" id="KW-1185">Reference proteome</keyword>
<reference evidence="2" key="1">
    <citation type="submission" date="2020-08" db="EMBL/GenBank/DDBJ databases">
        <title>Multicomponent nature underlies the extraordinary mechanical properties of spider dragline silk.</title>
        <authorList>
            <person name="Kono N."/>
            <person name="Nakamura H."/>
            <person name="Mori M."/>
            <person name="Yoshida Y."/>
            <person name="Ohtoshi R."/>
            <person name="Malay A.D."/>
            <person name="Moran D.A.P."/>
            <person name="Tomita M."/>
            <person name="Numata K."/>
            <person name="Arakawa K."/>
        </authorList>
    </citation>
    <scope>NUCLEOTIDE SEQUENCE</scope>
</reference>
<feature type="compositionally biased region" description="Polar residues" evidence="1">
    <location>
        <begin position="53"/>
        <end position="68"/>
    </location>
</feature>
<evidence type="ECO:0000313" key="2">
    <source>
        <dbReference type="EMBL" id="GFY29906.1"/>
    </source>
</evidence>
<proteinExistence type="predicted"/>
<evidence type="ECO:0000313" key="3">
    <source>
        <dbReference type="Proteomes" id="UP000887159"/>
    </source>
</evidence>
<dbReference type="Proteomes" id="UP000887159">
    <property type="component" value="Unassembled WGS sequence"/>
</dbReference>
<accession>A0A8X6W963</accession>
<sequence>MIYAGGAISWSSQRQAIVATSTTEVEVIAATETAKEIIWLCRLDSVHSELEGNSHTSSEQQGSSTKVNAQKDMDGCTCTTEEWMTLTEHLSGALWLHLITVLAKLLPNTFQIHELGLFRGQDKKSGMKSNYRLEEMCDEKGVSDTQPTEPFSITLRNLLSQEHCIRWGILRQFCCRRFFFDLERLWLVITDKSEVTTI</sequence>
<feature type="region of interest" description="Disordered" evidence="1">
    <location>
        <begin position="51"/>
        <end position="71"/>
    </location>
</feature>
<organism evidence="2 3">
    <name type="scientific">Trichonephila clavipes</name>
    <name type="common">Golden silk orbweaver</name>
    <name type="synonym">Nephila clavipes</name>
    <dbReference type="NCBI Taxonomy" id="2585209"/>
    <lineage>
        <taxon>Eukaryota</taxon>
        <taxon>Metazoa</taxon>
        <taxon>Ecdysozoa</taxon>
        <taxon>Arthropoda</taxon>
        <taxon>Chelicerata</taxon>
        <taxon>Arachnida</taxon>
        <taxon>Araneae</taxon>
        <taxon>Araneomorphae</taxon>
        <taxon>Entelegynae</taxon>
        <taxon>Araneoidea</taxon>
        <taxon>Nephilidae</taxon>
        <taxon>Trichonephila</taxon>
    </lineage>
</organism>
<evidence type="ECO:0000256" key="1">
    <source>
        <dbReference type="SAM" id="MobiDB-lite"/>
    </source>
</evidence>
<protein>
    <submittedName>
        <fullName evidence="2">Uncharacterized protein</fullName>
    </submittedName>
</protein>
<comment type="caution">
    <text evidence="2">The sequence shown here is derived from an EMBL/GenBank/DDBJ whole genome shotgun (WGS) entry which is preliminary data.</text>
</comment>
<dbReference type="EMBL" id="BMAU01021390">
    <property type="protein sequence ID" value="GFY29906.1"/>
    <property type="molecule type" value="Genomic_DNA"/>
</dbReference>
<dbReference type="AlphaFoldDB" id="A0A8X6W963"/>
<name>A0A8X6W963_TRICX</name>